<keyword evidence="3" id="KW-1185">Reference proteome</keyword>
<feature type="region of interest" description="Disordered" evidence="1">
    <location>
        <begin position="23"/>
        <end position="47"/>
    </location>
</feature>
<comment type="caution">
    <text evidence="2">The sequence shown here is derived from an EMBL/GenBank/DDBJ whole genome shotgun (WGS) entry which is preliminary data.</text>
</comment>
<name>A0ABQ4T260_METOR</name>
<evidence type="ECO:0000256" key="1">
    <source>
        <dbReference type="SAM" id="MobiDB-lite"/>
    </source>
</evidence>
<dbReference type="Proteomes" id="UP001055156">
    <property type="component" value="Unassembled WGS sequence"/>
</dbReference>
<evidence type="ECO:0000313" key="2">
    <source>
        <dbReference type="EMBL" id="GJE25603.1"/>
    </source>
</evidence>
<sequence length="72" mass="7861">MRPADTINVTLAPEMLQAVRESVEAGEYASPPSGARIRRSLDDPRPPLSLKEVEARIEGLHAETVKAHRDAS</sequence>
<protein>
    <recommendedName>
        <fullName evidence="4">Type II toxin-antitoxin system ParD family antitoxin</fullName>
    </recommendedName>
</protein>
<evidence type="ECO:0008006" key="4">
    <source>
        <dbReference type="Google" id="ProtNLM"/>
    </source>
</evidence>
<reference evidence="2" key="2">
    <citation type="submission" date="2021-08" db="EMBL/GenBank/DDBJ databases">
        <authorList>
            <person name="Tani A."/>
            <person name="Ola A."/>
            <person name="Ogura Y."/>
            <person name="Katsura K."/>
            <person name="Hayashi T."/>
        </authorList>
    </citation>
    <scope>NUCLEOTIDE SEQUENCE</scope>
    <source>
        <strain evidence="2">NBRC 15689</strain>
    </source>
</reference>
<reference evidence="2" key="1">
    <citation type="journal article" date="2021" name="Front. Microbiol.">
        <title>Comprehensive Comparative Genomics and Phenotyping of Methylobacterium Species.</title>
        <authorList>
            <person name="Alessa O."/>
            <person name="Ogura Y."/>
            <person name="Fujitani Y."/>
            <person name="Takami H."/>
            <person name="Hayashi T."/>
            <person name="Sahin N."/>
            <person name="Tani A."/>
        </authorList>
    </citation>
    <scope>NUCLEOTIDE SEQUENCE</scope>
    <source>
        <strain evidence="2">NBRC 15689</strain>
    </source>
</reference>
<dbReference type="EMBL" id="BPQV01000001">
    <property type="protein sequence ID" value="GJE25603.1"/>
    <property type="molecule type" value="Genomic_DNA"/>
</dbReference>
<evidence type="ECO:0000313" key="3">
    <source>
        <dbReference type="Proteomes" id="UP001055156"/>
    </source>
</evidence>
<proteinExistence type="predicted"/>
<accession>A0ABQ4T260</accession>
<gene>
    <name evidence="2" type="ORF">LKMONMHP_0441</name>
</gene>
<dbReference type="RefSeq" id="WP_238309535.1">
    <property type="nucleotide sequence ID" value="NZ_BPQV01000001.1"/>
</dbReference>
<organism evidence="2 3">
    <name type="scientific">Methylobacterium organophilum</name>
    <dbReference type="NCBI Taxonomy" id="410"/>
    <lineage>
        <taxon>Bacteria</taxon>
        <taxon>Pseudomonadati</taxon>
        <taxon>Pseudomonadota</taxon>
        <taxon>Alphaproteobacteria</taxon>
        <taxon>Hyphomicrobiales</taxon>
        <taxon>Methylobacteriaceae</taxon>
        <taxon>Methylobacterium</taxon>
    </lineage>
</organism>